<gene>
    <name evidence="1" type="ORF">ACFQS9_00625</name>
</gene>
<sequence length="448" mass="51203">MTGREDSERAHDWTSRLEAFASALDDIDGDTAISFCEHAFEAWQHLALAELPPRTSPVILIALEPLNALMKVMTTVTIDWQDTPDVRDRLTRDGAQRLAEDALNAIVDACHRWSSEGMPSLDQIKQRTSAVGADIKEMEVVLKKRNANLDKQDAEAEADRYGAVLGYHDPNLDAKVIFTKVCSFTDEEHRRYLDAYERLRQMTDSELFRHISDEHDVLCDVLIGILQDLRDHRISITDEDAMDERRRKLRSALISFTTALQIHEDQTVRAARSTFGRNTPEVQAVQALFNNLRHDSFEYRWLGELRDALLHGDINAFKYQFTARMDGEPTVNVDMDREYILEFTKASRKKWLNRGQLEAMASDPSVLDMIKAVQPELGELQDTLDEIMYPNVTEDAATIRELIGRFDGRQGMYCLQTGPGFTRRIGIPPFHRLAPRILQFAESHRRSG</sequence>
<proteinExistence type="predicted"/>
<protein>
    <recommendedName>
        <fullName evidence="3">PH domain-containing protein</fullName>
    </recommendedName>
</protein>
<evidence type="ECO:0000313" key="2">
    <source>
        <dbReference type="Proteomes" id="UP001596484"/>
    </source>
</evidence>
<name>A0ABW2RRP4_9NOCA</name>
<dbReference type="RefSeq" id="WP_378400494.1">
    <property type="nucleotide sequence ID" value="NZ_JBHTCS010000001.1"/>
</dbReference>
<evidence type="ECO:0008006" key="3">
    <source>
        <dbReference type="Google" id="ProtNLM"/>
    </source>
</evidence>
<dbReference type="Proteomes" id="UP001596484">
    <property type="component" value="Unassembled WGS sequence"/>
</dbReference>
<comment type="caution">
    <text evidence="1">The sequence shown here is derived from an EMBL/GenBank/DDBJ whole genome shotgun (WGS) entry which is preliminary data.</text>
</comment>
<accession>A0ABW2RRP4</accession>
<keyword evidence="2" id="KW-1185">Reference proteome</keyword>
<evidence type="ECO:0000313" key="1">
    <source>
        <dbReference type="EMBL" id="MFC7446386.1"/>
    </source>
</evidence>
<dbReference type="EMBL" id="JBHTCS010000001">
    <property type="protein sequence ID" value="MFC7446386.1"/>
    <property type="molecule type" value="Genomic_DNA"/>
</dbReference>
<reference evidence="2" key="1">
    <citation type="journal article" date="2019" name="Int. J. Syst. Evol. Microbiol.">
        <title>The Global Catalogue of Microorganisms (GCM) 10K type strain sequencing project: providing services to taxonomists for standard genome sequencing and annotation.</title>
        <authorList>
            <consortium name="The Broad Institute Genomics Platform"/>
            <consortium name="The Broad Institute Genome Sequencing Center for Infectious Disease"/>
            <person name="Wu L."/>
            <person name="Ma J."/>
        </authorList>
    </citation>
    <scope>NUCLEOTIDE SEQUENCE [LARGE SCALE GENOMIC DNA]</scope>
    <source>
        <strain evidence="2">ICMP 19430</strain>
    </source>
</reference>
<organism evidence="1 2">
    <name type="scientific">Rhodococcus daqingensis</name>
    <dbReference type="NCBI Taxonomy" id="2479363"/>
    <lineage>
        <taxon>Bacteria</taxon>
        <taxon>Bacillati</taxon>
        <taxon>Actinomycetota</taxon>
        <taxon>Actinomycetes</taxon>
        <taxon>Mycobacteriales</taxon>
        <taxon>Nocardiaceae</taxon>
        <taxon>Rhodococcus</taxon>
    </lineage>
</organism>